<accession>A0A5R8K9V2</accession>
<evidence type="ECO:0000256" key="1">
    <source>
        <dbReference type="ARBA" id="ARBA00004651"/>
    </source>
</evidence>
<feature type="transmembrane region" description="Helical" evidence="8">
    <location>
        <begin position="258"/>
        <end position="278"/>
    </location>
</feature>
<name>A0A5R8K9V2_9BACT</name>
<dbReference type="GO" id="GO:0005886">
    <property type="term" value="C:plasma membrane"/>
    <property type="evidence" value="ECO:0007669"/>
    <property type="project" value="UniProtKB-SubCell"/>
</dbReference>
<evidence type="ECO:0000256" key="6">
    <source>
        <dbReference type="ARBA" id="ARBA00022989"/>
    </source>
</evidence>
<dbReference type="GO" id="GO:0016763">
    <property type="term" value="F:pentosyltransferase activity"/>
    <property type="evidence" value="ECO:0007669"/>
    <property type="project" value="TreeGrafter"/>
</dbReference>
<dbReference type="OrthoDB" id="9802649at2"/>
<feature type="transmembrane region" description="Helical" evidence="8">
    <location>
        <begin position="199"/>
        <end position="217"/>
    </location>
</feature>
<feature type="transmembrane region" description="Helical" evidence="8">
    <location>
        <begin position="168"/>
        <end position="187"/>
    </location>
</feature>
<reference evidence="10 11" key="1">
    <citation type="submission" date="2019-05" db="EMBL/GenBank/DDBJ databases">
        <title>Verrucobacter flavum gen. nov., sp. nov. a new member of the family Verrucomicrobiaceae.</title>
        <authorList>
            <person name="Szuroczki S."/>
            <person name="Abbaszade G."/>
            <person name="Szabo A."/>
            <person name="Felfoldi T."/>
            <person name="Schumann P."/>
            <person name="Boka K."/>
            <person name="Keki Z."/>
            <person name="Toumi M."/>
            <person name="Toth E."/>
        </authorList>
    </citation>
    <scope>NUCLEOTIDE SEQUENCE [LARGE SCALE GENOMIC DNA]</scope>
    <source>
        <strain evidence="10 11">MG-N-17</strain>
    </source>
</reference>
<protein>
    <submittedName>
        <fullName evidence="10">Glycosyltransferase family 39 protein</fullName>
    </submittedName>
</protein>
<evidence type="ECO:0000256" key="2">
    <source>
        <dbReference type="ARBA" id="ARBA00022475"/>
    </source>
</evidence>
<feature type="transmembrane region" description="Helical" evidence="8">
    <location>
        <begin position="348"/>
        <end position="370"/>
    </location>
</feature>
<dbReference type="InterPro" id="IPR050297">
    <property type="entry name" value="LipidA_mod_glycosyltrf_83"/>
</dbReference>
<dbReference type="Pfam" id="PF13231">
    <property type="entry name" value="PMT_2"/>
    <property type="match status" value="1"/>
</dbReference>
<keyword evidence="5 8" id="KW-0812">Transmembrane</keyword>
<dbReference type="Proteomes" id="UP000306196">
    <property type="component" value="Unassembled WGS sequence"/>
</dbReference>
<feature type="transmembrane region" description="Helical" evidence="8">
    <location>
        <begin position="119"/>
        <end position="148"/>
    </location>
</feature>
<dbReference type="PANTHER" id="PTHR33908:SF11">
    <property type="entry name" value="MEMBRANE PROTEIN"/>
    <property type="match status" value="1"/>
</dbReference>
<comment type="caution">
    <text evidence="10">The sequence shown here is derived from an EMBL/GenBank/DDBJ whole genome shotgun (WGS) entry which is preliminary data.</text>
</comment>
<dbReference type="GO" id="GO:0009103">
    <property type="term" value="P:lipopolysaccharide biosynthetic process"/>
    <property type="evidence" value="ECO:0007669"/>
    <property type="project" value="UniProtKB-ARBA"/>
</dbReference>
<dbReference type="RefSeq" id="WP_138088014.1">
    <property type="nucleotide sequence ID" value="NZ_VAUV01000016.1"/>
</dbReference>
<gene>
    <name evidence="10" type="ORF">FEM03_19685</name>
</gene>
<feature type="transmembrane region" description="Helical" evidence="8">
    <location>
        <begin position="77"/>
        <end position="98"/>
    </location>
</feature>
<evidence type="ECO:0000256" key="7">
    <source>
        <dbReference type="ARBA" id="ARBA00023136"/>
    </source>
</evidence>
<keyword evidence="11" id="KW-1185">Reference proteome</keyword>
<keyword evidence="3" id="KW-0328">Glycosyltransferase</keyword>
<organism evidence="10 11">
    <name type="scientific">Phragmitibacter flavus</name>
    <dbReference type="NCBI Taxonomy" id="2576071"/>
    <lineage>
        <taxon>Bacteria</taxon>
        <taxon>Pseudomonadati</taxon>
        <taxon>Verrucomicrobiota</taxon>
        <taxon>Verrucomicrobiia</taxon>
        <taxon>Verrucomicrobiales</taxon>
        <taxon>Verrucomicrobiaceae</taxon>
        <taxon>Phragmitibacter</taxon>
    </lineage>
</organism>
<proteinExistence type="predicted"/>
<feature type="transmembrane region" description="Helical" evidence="8">
    <location>
        <begin position="12"/>
        <end position="30"/>
    </location>
</feature>
<sequence>MRFQHGIAKLTIWHLLLVLAALRLLLLPWFCHITDLAGDESYYWEWGRRPAWGYFSKPPMIGWLMGLTGWLSNHQEWAIRLASLLFGTTSLAMLMLLARRMFGEAAARWTLLLTAMTPANVALNLFFTIDAPLILFWSASLLVFWMAMEHPKRGSLWCLLTLTLGLGYLSKQMMLVFPVLMLFFAALNPGTRVLLRHGWFWGSLCGSLLFFIPVLRWNQQHDWITVQHTREHFTASEQAGWWQKLADFLSFPLSQAGLLTPLTWLLLMAVLAVNVWCWRSIDLRQRYLVFFAAPGLLVFFGMAMRQGINPNWPAVFYLSAMVLLAAILQRPSLTPLRGWSQRLAKPALLMALICTLLSYTAPLIVDLMALSGHAKLDPLRRLRGWSDAGQQAQAWLDQSPNPSRTFLLVLGHRDNASQMAFYTPSHPRVYRWQPDGKAASQYELWPSAHERLGDDALILQPPDKKFPSQLRRAFQSIEPLGTIDAPAGKHQGRQWQVWLARKLQSWPVPDRLP</sequence>
<feature type="transmembrane region" description="Helical" evidence="8">
    <location>
        <begin position="310"/>
        <end position="328"/>
    </location>
</feature>
<feature type="domain" description="Glycosyltransferase RgtA/B/C/D-like" evidence="9">
    <location>
        <begin position="56"/>
        <end position="217"/>
    </location>
</feature>
<feature type="transmembrane region" description="Helical" evidence="8">
    <location>
        <begin position="287"/>
        <end position="304"/>
    </location>
</feature>
<keyword evidence="6 8" id="KW-1133">Transmembrane helix</keyword>
<evidence type="ECO:0000256" key="4">
    <source>
        <dbReference type="ARBA" id="ARBA00022679"/>
    </source>
</evidence>
<dbReference type="PANTHER" id="PTHR33908">
    <property type="entry name" value="MANNOSYLTRANSFERASE YKCB-RELATED"/>
    <property type="match status" value="1"/>
</dbReference>
<keyword evidence="4 10" id="KW-0808">Transferase</keyword>
<dbReference type="AlphaFoldDB" id="A0A5R8K9V2"/>
<evidence type="ECO:0000256" key="5">
    <source>
        <dbReference type="ARBA" id="ARBA00022692"/>
    </source>
</evidence>
<keyword evidence="2" id="KW-1003">Cell membrane</keyword>
<keyword evidence="7 8" id="KW-0472">Membrane</keyword>
<dbReference type="InterPro" id="IPR038731">
    <property type="entry name" value="RgtA/B/C-like"/>
</dbReference>
<dbReference type="EMBL" id="VAUV01000016">
    <property type="protein sequence ID" value="TLD69090.1"/>
    <property type="molecule type" value="Genomic_DNA"/>
</dbReference>
<evidence type="ECO:0000259" key="9">
    <source>
        <dbReference type="Pfam" id="PF13231"/>
    </source>
</evidence>
<comment type="subcellular location">
    <subcellularLocation>
        <location evidence="1">Cell membrane</location>
        <topology evidence="1">Multi-pass membrane protein</topology>
    </subcellularLocation>
</comment>
<evidence type="ECO:0000313" key="10">
    <source>
        <dbReference type="EMBL" id="TLD69090.1"/>
    </source>
</evidence>
<evidence type="ECO:0000313" key="11">
    <source>
        <dbReference type="Proteomes" id="UP000306196"/>
    </source>
</evidence>
<evidence type="ECO:0000256" key="8">
    <source>
        <dbReference type="SAM" id="Phobius"/>
    </source>
</evidence>
<evidence type="ECO:0000256" key="3">
    <source>
        <dbReference type="ARBA" id="ARBA00022676"/>
    </source>
</evidence>